<keyword evidence="8 17" id="KW-0472">Membrane</keyword>
<evidence type="ECO:0000256" key="8">
    <source>
        <dbReference type="ARBA" id="ARBA00023136"/>
    </source>
</evidence>
<dbReference type="GO" id="GO:0008955">
    <property type="term" value="F:peptidoglycan glycosyltransferase activity"/>
    <property type="evidence" value="ECO:0007669"/>
    <property type="project" value="UniProtKB-EC"/>
</dbReference>
<accession>E8MYM7</accession>
<dbReference type="STRING" id="926569.ANT_23370"/>
<gene>
    <name evidence="18" type="primary">ftsW</name>
    <name evidence="18" type="ordered locus">ANT_23370</name>
</gene>
<name>E8MYM7_ANATU</name>
<evidence type="ECO:0000313" key="18">
    <source>
        <dbReference type="EMBL" id="BAJ64363.1"/>
    </source>
</evidence>
<evidence type="ECO:0000256" key="14">
    <source>
        <dbReference type="ARBA" id="ARBA00044770"/>
    </source>
</evidence>
<dbReference type="KEGG" id="atm:ANT_23370"/>
<evidence type="ECO:0000256" key="3">
    <source>
        <dbReference type="ARBA" id="ARBA00022679"/>
    </source>
</evidence>
<feature type="transmembrane region" description="Helical" evidence="17">
    <location>
        <begin position="202"/>
        <end position="221"/>
    </location>
</feature>
<feature type="transmembrane region" description="Helical" evidence="17">
    <location>
        <begin position="92"/>
        <end position="111"/>
    </location>
</feature>
<dbReference type="GO" id="GO:0015648">
    <property type="term" value="F:lipid-linked peptidoglycan transporter activity"/>
    <property type="evidence" value="ECO:0007669"/>
    <property type="project" value="TreeGrafter"/>
</dbReference>
<dbReference type="GO" id="GO:0008360">
    <property type="term" value="P:regulation of cell shape"/>
    <property type="evidence" value="ECO:0007669"/>
    <property type="project" value="UniProtKB-KW"/>
</dbReference>
<feature type="transmembrane region" description="Helical" evidence="17">
    <location>
        <begin position="68"/>
        <end position="85"/>
    </location>
</feature>
<dbReference type="GO" id="GO:0009252">
    <property type="term" value="P:peptidoglycan biosynthetic process"/>
    <property type="evidence" value="ECO:0007669"/>
    <property type="project" value="UniProtKB-KW"/>
</dbReference>
<keyword evidence="6" id="KW-0573">Peptidoglycan synthesis</keyword>
<dbReference type="FunCoup" id="E8MYM7">
    <property type="interactions" value="278"/>
</dbReference>
<keyword evidence="7 17" id="KW-1133">Transmembrane helix</keyword>
<evidence type="ECO:0000256" key="15">
    <source>
        <dbReference type="ARBA" id="ARBA00049902"/>
    </source>
</evidence>
<protein>
    <recommendedName>
        <fullName evidence="12">Probable peptidoglycan glycosyltransferase FtsW</fullName>
        <ecNumber evidence="14">2.4.99.28</ecNumber>
    </recommendedName>
    <alternativeName>
        <fullName evidence="13">Cell division protein FtsW</fullName>
    </alternativeName>
    <alternativeName>
        <fullName evidence="10">Cell wall polymerase</fullName>
    </alternativeName>
    <alternativeName>
        <fullName evidence="9">Peptidoglycan polymerase</fullName>
    </alternativeName>
</protein>
<dbReference type="GO" id="GO:0051301">
    <property type="term" value="P:cell division"/>
    <property type="evidence" value="ECO:0007669"/>
    <property type="project" value="UniProtKB-KW"/>
</dbReference>
<dbReference type="Pfam" id="PF01098">
    <property type="entry name" value="FTSW_RODA_SPOVE"/>
    <property type="match status" value="1"/>
</dbReference>
<proteinExistence type="inferred from homology"/>
<keyword evidence="3" id="KW-0808">Transferase</keyword>
<feature type="transmembrane region" description="Helical" evidence="17">
    <location>
        <begin position="26"/>
        <end position="48"/>
    </location>
</feature>
<evidence type="ECO:0000313" key="19">
    <source>
        <dbReference type="Proteomes" id="UP000008922"/>
    </source>
</evidence>
<evidence type="ECO:0000256" key="5">
    <source>
        <dbReference type="ARBA" id="ARBA00022960"/>
    </source>
</evidence>
<sequence>MGTGTFVNQPLQRSISRRFRAVRTGIDFVLVGVVIALVLFGLLMVYSAGPLFAALLKQNADFFLIRQSMWALLGFVGAGVLMFLDYHFYKRFTLLIMGGTIALLLAVIVIGDMTFGATRSLNEGSIRPSEFAKLATILYVAVWLNAKKDVLNDITFGLIPLILILGVVGALIMLQPDFSAAFTIVVLGAMLFFLAGGEWRQIALVLVITLFLGWVIVNLYPTGKDRVLGFWSGLQEPIKAEYQVRRSLEAIIRGGVFGVGIGNSTTKLTGLPVAHNDSIFAVIAEETGLVGAFLLIGAYVVFLWRGLAIAKNAPDELGSLLAGGITIWIVLEAMLNIGVSVNLLPQAGNALPFISYGGSSLLSTLAGVGILLNIGRLGNQQKQKGEQTLGAVVNLRWRDGRRRVSRPVHPASPEE</sequence>
<feature type="transmembrane region" description="Helical" evidence="17">
    <location>
        <begin position="154"/>
        <end position="172"/>
    </location>
</feature>
<dbReference type="InParanoid" id="E8MYM7"/>
<dbReference type="HOGENOM" id="CLU_029243_0_1_0"/>
<evidence type="ECO:0000256" key="9">
    <source>
        <dbReference type="ARBA" id="ARBA00032370"/>
    </source>
</evidence>
<comment type="function">
    <text evidence="16">Peptidoglycan polymerase that is essential for cell division.</text>
</comment>
<evidence type="ECO:0000256" key="12">
    <source>
        <dbReference type="ARBA" id="ARBA00041185"/>
    </source>
</evidence>
<feature type="transmembrane region" description="Helical" evidence="17">
    <location>
        <begin position="131"/>
        <end position="147"/>
    </location>
</feature>
<comment type="similarity">
    <text evidence="11">Belongs to the SEDS family. FtsW subfamily.</text>
</comment>
<feature type="transmembrane region" description="Helical" evidence="17">
    <location>
        <begin position="353"/>
        <end position="374"/>
    </location>
</feature>
<evidence type="ECO:0000256" key="7">
    <source>
        <dbReference type="ARBA" id="ARBA00022989"/>
    </source>
</evidence>
<feature type="transmembrane region" description="Helical" evidence="17">
    <location>
        <begin position="288"/>
        <end position="308"/>
    </location>
</feature>
<keyword evidence="5" id="KW-0133">Cell shape</keyword>
<evidence type="ECO:0000256" key="16">
    <source>
        <dbReference type="ARBA" id="ARBA00049966"/>
    </source>
</evidence>
<evidence type="ECO:0000256" key="1">
    <source>
        <dbReference type="ARBA" id="ARBA00004141"/>
    </source>
</evidence>
<comment type="subcellular location">
    <subcellularLocation>
        <location evidence="1">Membrane</location>
        <topology evidence="1">Multi-pass membrane protein</topology>
    </subcellularLocation>
</comment>
<dbReference type="AlphaFoldDB" id="E8MYM7"/>
<dbReference type="EC" id="2.4.99.28" evidence="14"/>
<organism evidence="18 19">
    <name type="scientific">Anaerolinea thermophila (strain DSM 14523 / JCM 11388 / NBRC 100420 / UNI-1)</name>
    <dbReference type="NCBI Taxonomy" id="926569"/>
    <lineage>
        <taxon>Bacteria</taxon>
        <taxon>Bacillati</taxon>
        <taxon>Chloroflexota</taxon>
        <taxon>Anaerolineae</taxon>
        <taxon>Anaerolineales</taxon>
        <taxon>Anaerolineaceae</taxon>
        <taxon>Anaerolinea</taxon>
    </lineage>
</organism>
<dbReference type="GO" id="GO:0032153">
    <property type="term" value="C:cell division site"/>
    <property type="evidence" value="ECO:0007669"/>
    <property type="project" value="TreeGrafter"/>
</dbReference>
<keyword evidence="4 17" id="KW-0812">Transmembrane</keyword>
<keyword evidence="2" id="KW-0328">Glycosyltransferase</keyword>
<evidence type="ECO:0000256" key="11">
    <source>
        <dbReference type="ARBA" id="ARBA00038053"/>
    </source>
</evidence>
<feature type="transmembrane region" description="Helical" evidence="17">
    <location>
        <begin position="178"/>
        <end position="195"/>
    </location>
</feature>
<keyword evidence="18" id="KW-0131">Cell cycle</keyword>
<dbReference type="eggNOG" id="COG0772">
    <property type="taxonomic scope" value="Bacteria"/>
</dbReference>
<evidence type="ECO:0000256" key="17">
    <source>
        <dbReference type="SAM" id="Phobius"/>
    </source>
</evidence>
<evidence type="ECO:0000256" key="2">
    <source>
        <dbReference type="ARBA" id="ARBA00022676"/>
    </source>
</evidence>
<reference evidence="18 19" key="1">
    <citation type="submission" date="2010-12" db="EMBL/GenBank/DDBJ databases">
        <title>Whole genome sequence of Anaerolinea thermophila UNI-1.</title>
        <authorList>
            <person name="Narita-Yamada S."/>
            <person name="Kishi E."/>
            <person name="Watanabe Y."/>
            <person name="Takasaki K."/>
            <person name="Ankai A."/>
            <person name="Oguchi A."/>
            <person name="Fukui S."/>
            <person name="Takahashi M."/>
            <person name="Yashiro I."/>
            <person name="Hosoyama A."/>
            <person name="Sekiguchi Y."/>
            <person name="Hanada S."/>
            <person name="Fujita N."/>
        </authorList>
    </citation>
    <scope>NUCLEOTIDE SEQUENCE [LARGE SCALE GENOMIC DNA]</scope>
    <source>
        <strain evidence="19">DSM 14523 / JCM 11388 / NBRC 100420 / UNI-1</strain>
    </source>
</reference>
<dbReference type="GO" id="GO:0005886">
    <property type="term" value="C:plasma membrane"/>
    <property type="evidence" value="ECO:0007669"/>
    <property type="project" value="TreeGrafter"/>
</dbReference>
<keyword evidence="18" id="KW-0132">Cell division</keyword>
<dbReference type="PANTHER" id="PTHR30474">
    <property type="entry name" value="CELL CYCLE PROTEIN"/>
    <property type="match status" value="1"/>
</dbReference>
<dbReference type="EMBL" id="AP012029">
    <property type="protein sequence ID" value="BAJ64363.1"/>
    <property type="molecule type" value="Genomic_DNA"/>
</dbReference>
<keyword evidence="19" id="KW-1185">Reference proteome</keyword>
<comment type="catalytic activity">
    <reaction evidence="15">
        <text>[GlcNAc-(1-&gt;4)-Mur2Ac(oyl-L-Ala-gamma-D-Glu-L-Lys-D-Ala-D-Ala)](n)-di-trans,octa-cis-undecaprenyl diphosphate + beta-D-GlcNAc-(1-&gt;4)-Mur2Ac(oyl-L-Ala-gamma-D-Glu-L-Lys-D-Ala-D-Ala)-di-trans,octa-cis-undecaprenyl diphosphate = [GlcNAc-(1-&gt;4)-Mur2Ac(oyl-L-Ala-gamma-D-Glu-L-Lys-D-Ala-D-Ala)](n+1)-di-trans,octa-cis-undecaprenyl diphosphate + di-trans,octa-cis-undecaprenyl diphosphate + H(+)</text>
        <dbReference type="Rhea" id="RHEA:23708"/>
        <dbReference type="Rhea" id="RHEA-COMP:9602"/>
        <dbReference type="Rhea" id="RHEA-COMP:9603"/>
        <dbReference type="ChEBI" id="CHEBI:15378"/>
        <dbReference type="ChEBI" id="CHEBI:58405"/>
        <dbReference type="ChEBI" id="CHEBI:60033"/>
        <dbReference type="ChEBI" id="CHEBI:78435"/>
        <dbReference type="EC" id="2.4.99.28"/>
    </reaction>
</comment>
<dbReference type="OrthoDB" id="9768187at2"/>
<dbReference type="Proteomes" id="UP000008922">
    <property type="component" value="Chromosome"/>
</dbReference>
<evidence type="ECO:0000256" key="4">
    <source>
        <dbReference type="ARBA" id="ARBA00022692"/>
    </source>
</evidence>
<evidence type="ECO:0000256" key="10">
    <source>
        <dbReference type="ARBA" id="ARBA00033270"/>
    </source>
</evidence>
<dbReference type="PANTHER" id="PTHR30474:SF2">
    <property type="entry name" value="PEPTIDOGLYCAN GLYCOSYLTRANSFERASE FTSW-RELATED"/>
    <property type="match status" value="1"/>
</dbReference>
<dbReference type="InterPro" id="IPR001182">
    <property type="entry name" value="FtsW/RodA"/>
</dbReference>
<feature type="transmembrane region" description="Helical" evidence="17">
    <location>
        <begin position="320"/>
        <end position="341"/>
    </location>
</feature>
<evidence type="ECO:0000256" key="13">
    <source>
        <dbReference type="ARBA" id="ARBA00041418"/>
    </source>
</evidence>
<evidence type="ECO:0000256" key="6">
    <source>
        <dbReference type="ARBA" id="ARBA00022984"/>
    </source>
</evidence>